<dbReference type="AlphaFoldDB" id="A0A0S3EY84"/>
<dbReference type="InterPro" id="IPR002347">
    <property type="entry name" value="SDR_fam"/>
</dbReference>
<reference evidence="4 5" key="1">
    <citation type="submission" date="2015-11" db="EMBL/GenBank/DDBJ databases">
        <title>A Two-component Flavoprotein Monooxygenase System MeaXY Responsible for para-Hydroxylation of 2-Methyl-6-ethylaniline and 2,6-Diethylaniline in Sphingobium baderi DE-13.</title>
        <authorList>
            <person name="Cheng M."/>
            <person name="Meng Q."/>
            <person name="Yang Y."/>
            <person name="Chu C."/>
            <person name="Yan X."/>
            <person name="He J."/>
            <person name="Li S."/>
        </authorList>
    </citation>
    <scope>NUCLEOTIDE SEQUENCE [LARGE SCALE GENOMIC DNA]</scope>
    <source>
        <strain evidence="4 5">DE-13</strain>
    </source>
</reference>
<keyword evidence="5" id="KW-1185">Reference proteome</keyword>
<comment type="catalytic activity">
    <reaction evidence="3">
        <text>2,5-dichlorocyclohexa-2,5-dien-1,4-diol + NAD(+) = 2,5-dichlorohydroquinone + NADH + H(+)</text>
        <dbReference type="Rhea" id="RHEA:15741"/>
        <dbReference type="ChEBI" id="CHEBI:15378"/>
        <dbReference type="ChEBI" id="CHEBI:27545"/>
        <dbReference type="ChEBI" id="CHEBI:28975"/>
        <dbReference type="ChEBI" id="CHEBI:57540"/>
        <dbReference type="ChEBI" id="CHEBI:57945"/>
    </reaction>
</comment>
<sequence>MTDRFEGKVALVTAAAAGIGAATARAFAEGGARVMLSDIDVQGGEAMAESLRASGAQADFTPADATSEEEVAWLVARTVEMFGGLHLAANVVGDSVGDANGPDMHLKSVEGWDATFAISIRSAFISMKHEIAHMIGHGGGAIANVSSLAGMVYVPESGAAYSSAKAGIIQLTRFAAVTYADRGVRVNCIAPGVTPTRAYYKRGPEAAAQQIARMVDRQAIKRAIETSEQAAAIAWLCSDDAAMITGHNLPVDGGWSAR</sequence>
<dbReference type="KEGG" id="sbd:ATN00_08785"/>
<evidence type="ECO:0008006" key="6">
    <source>
        <dbReference type="Google" id="ProtNLM"/>
    </source>
</evidence>
<dbReference type="PANTHER" id="PTHR24321">
    <property type="entry name" value="DEHYDROGENASES, SHORT CHAIN"/>
    <property type="match status" value="1"/>
</dbReference>
<gene>
    <name evidence="4" type="ORF">ATN00_08785</name>
</gene>
<dbReference type="RefSeq" id="WP_062064003.1">
    <property type="nucleotide sequence ID" value="NZ_CP013264.1"/>
</dbReference>
<evidence type="ECO:0000256" key="3">
    <source>
        <dbReference type="ARBA" id="ARBA00051383"/>
    </source>
</evidence>
<evidence type="ECO:0000256" key="1">
    <source>
        <dbReference type="ARBA" id="ARBA00006484"/>
    </source>
</evidence>
<dbReference type="Gene3D" id="3.40.50.720">
    <property type="entry name" value="NAD(P)-binding Rossmann-like Domain"/>
    <property type="match status" value="1"/>
</dbReference>
<dbReference type="CDD" id="cd05233">
    <property type="entry name" value="SDR_c"/>
    <property type="match status" value="1"/>
</dbReference>
<dbReference type="GO" id="GO:0016491">
    <property type="term" value="F:oxidoreductase activity"/>
    <property type="evidence" value="ECO:0007669"/>
    <property type="project" value="UniProtKB-KW"/>
</dbReference>
<dbReference type="Pfam" id="PF13561">
    <property type="entry name" value="adh_short_C2"/>
    <property type="match status" value="1"/>
</dbReference>
<dbReference type="STRING" id="1332080.ATN00_08785"/>
<dbReference type="SUPFAM" id="SSF51735">
    <property type="entry name" value="NAD(P)-binding Rossmann-fold domains"/>
    <property type="match status" value="1"/>
</dbReference>
<keyword evidence="2" id="KW-0560">Oxidoreductase</keyword>
<dbReference type="PANTHER" id="PTHR24321:SF8">
    <property type="entry name" value="ESTRADIOL 17-BETA-DEHYDROGENASE 8-RELATED"/>
    <property type="match status" value="1"/>
</dbReference>
<dbReference type="FunFam" id="3.40.50.720:FF:000084">
    <property type="entry name" value="Short-chain dehydrogenase reductase"/>
    <property type="match status" value="1"/>
</dbReference>
<evidence type="ECO:0000313" key="5">
    <source>
        <dbReference type="Proteomes" id="UP000056968"/>
    </source>
</evidence>
<dbReference type="Proteomes" id="UP000056968">
    <property type="component" value="Chromosome"/>
</dbReference>
<dbReference type="InterPro" id="IPR036291">
    <property type="entry name" value="NAD(P)-bd_dom_sf"/>
</dbReference>
<protein>
    <recommendedName>
        <fullName evidence="6">Short-chain dehydrogenase</fullName>
    </recommendedName>
</protein>
<dbReference type="InterPro" id="IPR020904">
    <property type="entry name" value="Sc_DH/Rdtase_CS"/>
</dbReference>
<evidence type="ECO:0000313" key="4">
    <source>
        <dbReference type="EMBL" id="ALR20387.1"/>
    </source>
</evidence>
<evidence type="ECO:0000256" key="2">
    <source>
        <dbReference type="ARBA" id="ARBA00023002"/>
    </source>
</evidence>
<dbReference type="PROSITE" id="PS00061">
    <property type="entry name" value="ADH_SHORT"/>
    <property type="match status" value="1"/>
</dbReference>
<dbReference type="PRINTS" id="PR00081">
    <property type="entry name" value="GDHRDH"/>
</dbReference>
<name>A0A0S3EY84_9SPHN</name>
<dbReference type="EMBL" id="CP013264">
    <property type="protein sequence ID" value="ALR20387.1"/>
    <property type="molecule type" value="Genomic_DNA"/>
</dbReference>
<accession>A0A0S3EY84</accession>
<proteinExistence type="inferred from homology"/>
<organism evidence="4 5">
    <name type="scientific">Sphingobium baderi</name>
    <dbReference type="NCBI Taxonomy" id="1332080"/>
    <lineage>
        <taxon>Bacteria</taxon>
        <taxon>Pseudomonadati</taxon>
        <taxon>Pseudomonadota</taxon>
        <taxon>Alphaproteobacteria</taxon>
        <taxon>Sphingomonadales</taxon>
        <taxon>Sphingomonadaceae</taxon>
        <taxon>Sphingobium</taxon>
    </lineage>
</organism>
<dbReference type="OrthoDB" id="9792355at2"/>
<comment type="similarity">
    <text evidence="1">Belongs to the short-chain dehydrogenases/reductases (SDR) family.</text>
</comment>